<keyword evidence="5" id="KW-0333">Golgi apparatus</keyword>
<evidence type="ECO:0000256" key="7">
    <source>
        <dbReference type="ARBA" id="ARBA00023180"/>
    </source>
</evidence>
<protein>
    <submittedName>
        <fullName evidence="8">Sulfotransferase family protein</fullName>
    </submittedName>
</protein>
<sequence>MIDPQNRFIFIHIPKSAGQSISTALRHHALTPRQRLLQTLMRRLRRKTKHDRYGLYRGGWHGTAREVREAVGAETFEGAYKFAFVRNPWDRMLSLYRFEQLEPKRCHYEVSKSTDLEGYLHYLASVGSPTQESYLVDDQGDLLVDYVGRFETLENDFALVCDELGMTERLPHKNSSGRGDFRARFTPKAVDLVAEMFAADIDRFGYRFE</sequence>
<dbReference type="GO" id="GO:0008146">
    <property type="term" value="F:sulfotransferase activity"/>
    <property type="evidence" value="ECO:0007669"/>
    <property type="project" value="InterPro"/>
</dbReference>
<dbReference type="OrthoDB" id="288532at2"/>
<evidence type="ECO:0000256" key="2">
    <source>
        <dbReference type="ARBA" id="ARBA00022679"/>
    </source>
</evidence>
<keyword evidence="4" id="KW-1133">Transmembrane helix</keyword>
<dbReference type="GO" id="GO:0016020">
    <property type="term" value="C:membrane"/>
    <property type="evidence" value="ECO:0007669"/>
    <property type="project" value="InterPro"/>
</dbReference>
<keyword evidence="7" id="KW-0325">Glycoprotein</keyword>
<dbReference type="AlphaFoldDB" id="A0A316G4M5"/>
<dbReference type="KEGG" id="salo:EF888_16735"/>
<dbReference type="RefSeq" id="WP_109759733.1">
    <property type="nucleotide sequence ID" value="NZ_CP034588.1"/>
</dbReference>
<dbReference type="Gene3D" id="3.40.50.300">
    <property type="entry name" value="P-loop containing nucleotide triphosphate hydrolases"/>
    <property type="match status" value="1"/>
</dbReference>
<keyword evidence="6" id="KW-0472">Membrane</keyword>
<comment type="caution">
    <text evidence="8">The sequence shown here is derived from an EMBL/GenBank/DDBJ whole genome shotgun (WGS) entry which is preliminary data.</text>
</comment>
<evidence type="ECO:0000313" key="8">
    <source>
        <dbReference type="EMBL" id="PWK55643.1"/>
    </source>
</evidence>
<organism evidence="8 9">
    <name type="scientific">Silicimonas algicola</name>
    <dbReference type="NCBI Taxonomy" id="1826607"/>
    <lineage>
        <taxon>Bacteria</taxon>
        <taxon>Pseudomonadati</taxon>
        <taxon>Pseudomonadota</taxon>
        <taxon>Alphaproteobacteria</taxon>
        <taxon>Rhodobacterales</taxon>
        <taxon>Paracoccaceae</taxon>
    </lineage>
</organism>
<keyword evidence="3" id="KW-0812">Transmembrane</keyword>
<dbReference type="Pfam" id="PF03567">
    <property type="entry name" value="Sulfotransfer_2"/>
    <property type="match status" value="1"/>
</dbReference>
<dbReference type="PANTHER" id="PTHR12137">
    <property type="entry name" value="CARBOHYDRATE SULFOTRANSFERASE"/>
    <property type="match status" value="1"/>
</dbReference>
<dbReference type="Proteomes" id="UP000245390">
    <property type="component" value="Unassembled WGS sequence"/>
</dbReference>
<reference evidence="8 9" key="1">
    <citation type="submission" date="2018-05" db="EMBL/GenBank/DDBJ databases">
        <title>Genomic Encyclopedia of Type Strains, Phase IV (KMG-IV): sequencing the most valuable type-strain genomes for metagenomic binning, comparative biology and taxonomic classification.</title>
        <authorList>
            <person name="Goeker M."/>
        </authorList>
    </citation>
    <scope>NUCLEOTIDE SEQUENCE [LARGE SCALE GENOMIC DNA]</scope>
    <source>
        <strain evidence="8 9">DSM 103371</strain>
    </source>
</reference>
<evidence type="ECO:0000256" key="3">
    <source>
        <dbReference type="ARBA" id="ARBA00022692"/>
    </source>
</evidence>
<evidence type="ECO:0000256" key="5">
    <source>
        <dbReference type="ARBA" id="ARBA00023034"/>
    </source>
</evidence>
<keyword evidence="2 8" id="KW-0808">Transferase</keyword>
<comment type="subcellular location">
    <subcellularLocation>
        <location evidence="1">Golgi apparatus membrane</location>
        <topology evidence="1">Single-pass type II membrane protein</topology>
    </subcellularLocation>
</comment>
<evidence type="ECO:0000256" key="4">
    <source>
        <dbReference type="ARBA" id="ARBA00022989"/>
    </source>
</evidence>
<keyword evidence="9" id="KW-1185">Reference proteome</keyword>
<evidence type="ECO:0000256" key="1">
    <source>
        <dbReference type="ARBA" id="ARBA00004323"/>
    </source>
</evidence>
<dbReference type="InterPro" id="IPR027417">
    <property type="entry name" value="P-loop_NTPase"/>
</dbReference>
<evidence type="ECO:0000313" key="9">
    <source>
        <dbReference type="Proteomes" id="UP000245390"/>
    </source>
</evidence>
<dbReference type="InterPro" id="IPR005331">
    <property type="entry name" value="Sulfotransferase"/>
</dbReference>
<dbReference type="GO" id="GO:0016051">
    <property type="term" value="P:carbohydrate biosynthetic process"/>
    <property type="evidence" value="ECO:0007669"/>
    <property type="project" value="InterPro"/>
</dbReference>
<evidence type="ECO:0000256" key="6">
    <source>
        <dbReference type="ARBA" id="ARBA00023136"/>
    </source>
</evidence>
<gene>
    <name evidence="8" type="ORF">C8D95_10638</name>
</gene>
<proteinExistence type="predicted"/>
<dbReference type="PANTHER" id="PTHR12137:SF54">
    <property type="entry name" value="CARBOHYDRATE SULFOTRANSFERASE"/>
    <property type="match status" value="1"/>
</dbReference>
<dbReference type="EMBL" id="QGGV01000006">
    <property type="protein sequence ID" value="PWK55643.1"/>
    <property type="molecule type" value="Genomic_DNA"/>
</dbReference>
<dbReference type="InterPro" id="IPR018011">
    <property type="entry name" value="Carb_sulfotrans_8-10"/>
</dbReference>
<accession>A0A316G4M5</accession>
<dbReference type="SUPFAM" id="SSF52540">
    <property type="entry name" value="P-loop containing nucleoside triphosphate hydrolases"/>
    <property type="match status" value="1"/>
</dbReference>
<name>A0A316G4M5_9RHOB</name>